<gene>
    <name evidence="2" type="ordered locus">KVU_2398</name>
</gene>
<name>F9Y748_KETVW</name>
<dbReference type="InterPro" id="IPR000281">
    <property type="entry name" value="HTH_RpiR"/>
</dbReference>
<dbReference type="PANTHER" id="PTHR30514">
    <property type="entry name" value="GLUCOKINASE"/>
    <property type="match status" value="1"/>
</dbReference>
<proteinExistence type="predicted"/>
<feature type="domain" description="HTH rpiR-type" evidence="1">
    <location>
        <begin position="4"/>
        <end position="80"/>
    </location>
</feature>
<dbReference type="Pfam" id="PF01380">
    <property type="entry name" value="SIS"/>
    <property type="match status" value="1"/>
</dbReference>
<dbReference type="GO" id="GO:1901135">
    <property type="term" value="P:carbohydrate derivative metabolic process"/>
    <property type="evidence" value="ECO:0007669"/>
    <property type="project" value="InterPro"/>
</dbReference>
<dbReference type="AlphaFoldDB" id="F9Y748"/>
<dbReference type="OrthoDB" id="3574600at2"/>
<dbReference type="HOGENOM" id="CLU_055769_1_4_5"/>
<dbReference type="Gene3D" id="1.10.10.10">
    <property type="entry name" value="Winged helix-like DNA-binding domain superfamily/Winged helix DNA-binding domain"/>
    <property type="match status" value="1"/>
</dbReference>
<evidence type="ECO:0000313" key="2">
    <source>
        <dbReference type="EMBL" id="AEM42238.1"/>
    </source>
</evidence>
<dbReference type="InterPro" id="IPR001347">
    <property type="entry name" value="SIS_dom"/>
</dbReference>
<dbReference type="SUPFAM" id="SSF53697">
    <property type="entry name" value="SIS domain"/>
    <property type="match status" value="1"/>
</dbReference>
<sequence length="284" mass="31048">MQDSDLSQRIRNQIGGLPPTMRRVAQYMDRNRPEVLAMSAAELAAALETSDATIIRTAKALGYDGLSDLKRLLTREMSAGTPVENFRRTVSASHADQRRAALRSLQMTGDVLTNLRGEENLAQLDRMISLLDQAQRIVLFGIGPTAFLTGYAAHQLARNGRETLLLNRTGRDLADQLLGLRAGDALLMISYSQPYAEALATMEEALMQALPIMLITNRTEHQLSAKAMETLVLPRGGAQGTAQNGATFACLEALIIGLSIRDPDQTHQGLNRLEQLRASIDRLG</sequence>
<dbReference type="GO" id="GO:0003677">
    <property type="term" value="F:DNA binding"/>
    <property type="evidence" value="ECO:0007669"/>
    <property type="project" value="InterPro"/>
</dbReference>
<dbReference type="InterPro" id="IPR009057">
    <property type="entry name" value="Homeodomain-like_sf"/>
</dbReference>
<dbReference type="PROSITE" id="PS51071">
    <property type="entry name" value="HTH_RPIR"/>
    <property type="match status" value="1"/>
</dbReference>
<organism evidence="2 3">
    <name type="scientific">Ketogulonicigenium vulgare (strain WSH-001)</name>
    <dbReference type="NCBI Taxonomy" id="759362"/>
    <lineage>
        <taxon>Bacteria</taxon>
        <taxon>Pseudomonadati</taxon>
        <taxon>Pseudomonadota</taxon>
        <taxon>Alphaproteobacteria</taxon>
        <taxon>Rhodobacterales</taxon>
        <taxon>Roseobacteraceae</taxon>
        <taxon>Ketogulonicigenium</taxon>
    </lineage>
</organism>
<dbReference type="KEGG" id="kvl:KVU_2398"/>
<accession>F9Y748</accession>
<evidence type="ECO:0000313" key="3">
    <source>
        <dbReference type="Proteomes" id="UP000000692"/>
    </source>
</evidence>
<dbReference type="EMBL" id="CP002018">
    <property type="protein sequence ID" value="AEM42238.1"/>
    <property type="molecule type" value="Genomic_DNA"/>
</dbReference>
<evidence type="ECO:0000259" key="1">
    <source>
        <dbReference type="PROSITE" id="PS51071"/>
    </source>
</evidence>
<dbReference type="InterPro" id="IPR047640">
    <property type="entry name" value="RpiR-like"/>
</dbReference>
<dbReference type="SUPFAM" id="SSF46689">
    <property type="entry name" value="Homeodomain-like"/>
    <property type="match status" value="1"/>
</dbReference>
<dbReference type="InterPro" id="IPR046348">
    <property type="entry name" value="SIS_dom_sf"/>
</dbReference>
<dbReference type="Pfam" id="PF01418">
    <property type="entry name" value="HTH_6"/>
    <property type="match status" value="1"/>
</dbReference>
<keyword evidence="3" id="KW-1185">Reference proteome</keyword>
<dbReference type="Proteomes" id="UP000000692">
    <property type="component" value="Chromosome"/>
</dbReference>
<dbReference type="GO" id="GO:0003700">
    <property type="term" value="F:DNA-binding transcription factor activity"/>
    <property type="evidence" value="ECO:0007669"/>
    <property type="project" value="InterPro"/>
</dbReference>
<reference evidence="2 3" key="1">
    <citation type="journal article" date="2011" name="J. Bacteriol.">
        <title>Complete genome sequence of the industrial strain Ketogulonicigenium vulgare WSH-001.</title>
        <authorList>
            <person name="Liu L."/>
            <person name="Li Y."/>
            <person name="Zhang J."/>
            <person name="Zhou Z."/>
            <person name="Liu J."/>
            <person name="Li X."/>
            <person name="Zhou J."/>
            <person name="Du G."/>
            <person name="Wang L."/>
            <person name="Chen J."/>
        </authorList>
    </citation>
    <scope>NUCLEOTIDE SEQUENCE [LARGE SCALE GENOMIC DNA]</scope>
    <source>
        <strain evidence="2 3">WSH-001</strain>
    </source>
</reference>
<dbReference type="Gene3D" id="3.40.50.10490">
    <property type="entry name" value="Glucose-6-phosphate isomerase like protein, domain 1"/>
    <property type="match status" value="1"/>
</dbReference>
<protein>
    <submittedName>
        <fullName evidence="2">Putative transcriptional regulator</fullName>
    </submittedName>
</protein>
<dbReference type="eggNOG" id="COG1737">
    <property type="taxonomic scope" value="Bacteria"/>
</dbReference>
<dbReference type="InterPro" id="IPR036388">
    <property type="entry name" value="WH-like_DNA-bd_sf"/>
</dbReference>
<dbReference type="GO" id="GO:0097367">
    <property type="term" value="F:carbohydrate derivative binding"/>
    <property type="evidence" value="ECO:0007669"/>
    <property type="project" value="InterPro"/>
</dbReference>
<dbReference type="RefSeq" id="WP_013382895.1">
    <property type="nucleotide sequence ID" value="NC_017384.1"/>
</dbReference>
<dbReference type="CDD" id="cd04795">
    <property type="entry name" value="SIS"/>
    <property type="match status" value="1"/>
</dbReference>